<sequence>MAYCVHCMVSDVMKHQYSHDQITRFFAKEDYDQQQYWQVIKPLVRQLEQDDGLIVVDDTIEEKPYTDENDIVSWHYDHTTGQNVKGINIVNFLYHRDSANAPEVSLPLAYEVVSKPDESVDPKTNKTKRKSRISKNTLVRDRLKILCRQNRVRFKYVAFDRWFSSKENMAMIKQELRKDFVCAIKANRTVALSETDKRTGNFMQVSSVEFQPTELRGAI</sequence>
<accession>A0A081BZC5</accession>
<dbReference type="eggNOG" id="COG3385">
    <property type="taxonomic scope" value="Bacteria"/>
</dbReference>
<evidence type="ECO:0000313" key="2">
    <source>
        <dbReference type="EMBL" id="GAK57680.1"/>
    </source>
</evidence>
<reference evidence="2" key="1">
    <citation type="journal article" date="2015" name="PeerJ">
        <title>First genomic representation of candidate bacterial phylum KSB3 points to enhanced environmental sensing as a trigger of wastewater bulking.</title>
        <authorList>
            <person name="Sekiguchi Y."/>
            <person name="Ohashi A."/>
            <person name="Parks D.H."/>
            <person name="Yamauchi T."/>
            <person name="Tyson G.W."/>
            <person name="Hugenholtz P."/>
        </authorList>
    </citation>
    <scope>NUCLEOTIDE SEQUENCE [LARGE SCALE GENOMIC DNA]</scope>
</reference>
<dbReference type="EMBL" id="DF820466">
    <property type="protein sequence ID" value="GAK57680.1"/>
    <property type="molecule type" value="Genomic_DNA"/>
</dbReference>
<dbReference type="SUPFAM" id="SSF53098">
    <property type="entry name" value="Ribonuclease H-like"/>
    <property type="match status" value="1"/>
</dbReference>
<dbReference type="STRING" id="1499967.U27_04647"/>
<dbReference type="InterPro" id="IPR012337">
    <property type="entry name" value="RNaseH-like_sf"/>
</dbReference>
<protein>
    <submittedName>
        <fullName evidence="2">Transposase IS4 family protein</fullName>
    </submittedName>
</protein>
<gene>
    <name evidence="2" type="ORF">U27_04647</name>
</gene>
<dbReference type="Pfam" id="PF13546">
    <property type="entry name" value="DDE_5"/>
    <property type="match status" value="1"/>
</dbReference>
<name>A0A081BZC5_VECG1</name>
<dbReference type="AlphaFoldDB" id="A0A081BZC5"/>
<evidence type="ECO:0000259" key="1">
    <source>
        <dbReference type="Pfam" id="PF13546"/>
    </source>
</evidence>
<feature type="domain" description="Transposase IS701-like DDE" evidence="1">
    <location>
        <begin position="10"/>
        <end position="192"/>
    </location>
</feature>
<dbReference type="InterPro" id="IPR038721">
    <property type="entry name" value="IS701-like_DDE_dom"/>
</dbReference>
<evidence type="ECO:0000313" key="3">
    <source>
        <dbReference type="Proteomes" id="UP000030661"/>
    </source>
</evidence>
<dbReference type="Proteomes" id="UP000030661">
    <property type="component" value="Unassembled WGS sequence"/>
</dbReference>
<keyword evidence="3" id="KW-1185">Reference proteome</keyword>
<proteinExistence type="predicted"/>
<organism evidence="2">
    <name type="scientific">Vecturithrix granuli</name>
    <dbReference type="NCBI Taxonomy" id="1499967"/>
    <lineage>
        <taxon>Bacteria</taxon>
        <taxon>Candidatus Moduliflexota</taxon>
        <taxon>Candidatus Vecturitrichia</taxon>
        <taxon>Candidatus Vecturitrichales</taxon>
        <taxon>Candidatus Vecturitrichaceae</taxon>
        <taxon>Candidatus Vecturithrix</taxon>
    </lineage>
</organism>
<dbReference type="HOGENOM" id="CLU_1259379_0_0_0"/>